<dbReference type="STRING" id="88036.D8SST1"/>
<dbReference type="InterPro" id="IPR036291">
    <property type="entry name" value="NAD(P)-bd_dom_sf"/>
</dbReference>
<dbReference type="EMBL" id="GL377638">
    <property type="protein sequence ID" value="EFJ12539.1"/>
    <property type="molecule type" value="Genomic_DNA"/>
</dbReference>
<gene>
    <name evidence="3" type="ORF">SELMODRAFT_39033</name>
</gene>
<dbReference type="AlphaFoldDB" id="D8SST1"/>
<feature type="domain" description="3-beta hydroxysteroid dehydrogenase/isomerase" evidence="2">
    <location>
        <begin position="6"/>
        <end position="76"/>
    </location>
</feature>
<name>D8SST1_SELML</name>
<dbReference type="OMA" id="NCLSHAT"/>
<dbReference type="SUPFAM" id="SSF51735">
    <property type="entry name" value="NAD(P)-binding Rossmann-fold domains"/>
    <property type="match status" value="1"/>
</dbReference>
<reference evidence="3 4" key="1">
    <citation type="journal article" date="2011" name="Science">
        <title>The Selaginella genome identifies genetic changes associated with the evolution of vascular plants.</title>
        <authorList>
            <person name="Banks J.A."/>
            <person name="Nishiyama T."/>
            <person name="Hasebe M."/>
            <person name="Bowman J.L."/>
            <person name="Gribskov M."/>
            <person name="dePamphilis C."/>
            <person name="Albert V.A."/>
            <person name="Aono N."/>
            <person name="Aoyama T."/>
            <person name="Ambrose B.A."/>
            <person name="Ashton N.W."/>
            <person name="Axtell M.J."/>
            <person name="Barker E."/>
            <person name="Barker M.S."/>
            <person name="Bennetzen J.L."/>
            <person name="Bonawitz N.D."/>
            <person name="Chapple C."/>
            <person name="Cheng C."/>
            <person name="Correa L.G."/>
            <person name="Dacre M."/>
            <person name="DeBarry J."/>
            <person name="Dreyer I."/>
            <person name="Elias M."/>
            <person name="Engstrom E.M."/>
            <person name="Estelle M."/>
            <person name="Feng L."/>
            <person name="Finet C."/>
            <person name="Floyd S.K."/>
            <person name="Frommer W.B."/>
            <person name="Fujita T."/>
            <person name="Gramzow L."/>
            <person name="Gutensohn M."/>
            <person name="Harholt J."/>
            <person name="Hattori M."/>
            <person name="Heyl A."/>
            <person name="Hirai T."/>
            <person name="Hiwatashi Y."/>
            <person name="Ishikawa M."/>
            <person name="Iwata M."/>
            <person name="Karol K.G."/>
            <person name="Koehler B."/>
            <person name="Kolukisaoglu U."/>
            <person name="Kubo M."/>
            <person name="Kurata T."/>
            <person name="Lalonde S."/>
            <person name="Li K."/>
            <person name="Li Y."/>
            <person name="Litt A."/>
            <person name="Lyons E."/>
            <person name="Manning G."/>
            <person name="Maruyama T."/>
            <person name="Michael T.P."/>
            <person name="Mikami K."/>
            <person name="Miyazaki S."/>
            <person name="Morinaga S."/>
            <person name="Murata T."/>
            <person name="Mueller-Roeber B."/>
            <person name="Nelson D.R."/>
            <person name="Obara M."/>
            <person name="Oguri Y."/>
            <person name="Olmstead R.G."/>
            <person name="Onodera N."/>
            <person name="Petersen B.L."/>
            <person name="Pils B."/>
            <person name="Prigge M."/>
            <person name="Rensing S.A."/>
            <person name="Riano-Pachon D.M."/>
            <person name="Roberts A.W."/>
            <person name="Sato Y."/>
            <person name="Scheller H.V."/>
            <person name="Schulz B."/>
            <person name="Schulz C."/>
            <person name="Shakirov E.V."/>
            <person name="Shibagaki N."/>
            <person name="Shinohara N."/>
            <person name="Shippen D.E."/>
            <person name="Soerensen I."/>
            <person name="Sotooka R."/>
            <person name="Sugimoto N."/>
            <person name="Sugita M."/>
            <person name="Sumikawa N."/>
            <person name="Tanurdzic M."/>
            <person name="Theissen G."/>
            <person name="Ulvskov P."/>
            <person name="Wakazuki S."/>
            <person name="Weng J.K."/>
            <person name="Willats W.W."/>
            <person name="Wipf D."/>
            <person name="Wolf P.G."/>
            <person name="Yang L."/>
            <person name="Zimmer A.D."/>
            <person name="Zhu Q."/>
            <person name="Mitros T."/>
            <person name="Hellsten U."/>
            <person name="Loque D."/>
            <person name="Otillar R."/>
            <person name="Salamov A."/>
            <person name="Schmutz J."/>
            <person name="Shapiro H."/>
            <person name="Lindquist E."/>
            <person name="Lucas S."/>
            <person name="Rokhsar D."/>
            <person name="Grigoriev I.V."/>
        </authorList>
    </citation>
    <scope>NUCLEOTIDE SEQUENCE [LARGE SCALE GENOMIC DNA]</scope>
</reference>
<dbReference type="HOGENOM" id="CLU_007383_9_7_1"/>
<feature type="non-terminal residue" evidence="3">
    <location>
        <position position="1"/>
    </location>
</feature>
<dbReference type="InParanoid" id="D8SST1"/>
<keyword evidence="4" id="KW-1185">Reference proteome</keyword>
<accession>D8SST1</accession>
<dbReference type="Gramene" id="EFJ12539">
    <property type="protein sequence ID" value="EFJ12539"/>
    <property type="gene ID" value="SELMODRAFT_39033"/>
</dbReference>
<keyword evidence="1" id="KW-0560">Oxidoreductase</keyword>
<protein>
    <recommendedName>
        <fullName evidence="2">3-beta hydroxysteroid dehydrogenase/isomerase domain-containing protein</fullName>
    </recommendedName>
</protein>
<proteinExistence type="predicted"/>
<dbReference type="InterPro" id="IPR050425">
    <property type="entry name" value="NAD(P)_dehydrat-like"/>
</dbReference>
<dbReference type="Pfam" id="PF01073">
    <property type="entry name" value="3Beta_HSD"/>
    <property type="match status" value="1"/>
</dbReference>
<dbReference type="eggNOG" id="KOG1502">
    <property type="taxonomic scope" value="Eukaryota"/>
</dbReference>
<dbReference type="GO" id="GO:0016616">
    <property type="term" value="F:oxidoreductase activity, acting on the CH-OH group of donors, NAD or NADP as acceptor"/>
    <property type="evidence" value="ECO:0007669"/>
    <property type="project" value="InterPro"/>
</dbReference>
<evidence type="ECO:0000256" key="1">
    <source>
        <dbReference type="ARBA" id="ARBA00023002"/>
    </source>
</evidence>
<dbReference type="PANTHER" id="PTHR10366">
    <property type="entry name" value="NAD DEPENDENT EPIMERASE/DEHYDRATASE"/>
    <property type="match status" value="1"/>
</dbReference>
<evidence type="ECO:0000313" key="4">
    <source>
        <dbReference type="Proteomes" id="UP000001514"/>
    </source>
</evidence>
<dbReference type="Gene3D" id="3.40.50.720">
    <property type="entry name" value="NAD(P)-binding Rossmann-like Domain"/>
    <property type="match status" value="1"/>
</dbReference>
<dbReference type="GO" id="GO:0006694">
    <property type="term" value="P:steroid biosynthetic process"/>
    <property type="evidence" value="ECO:0007669"/>
    <property type="project" value="InterPro"/>
</dbReference>
<feature type="non-terminal residue" evidence="3">
    <location>
        <position position="93"/>
    </location>
</feature>
<evidence type="ECO:0000259" key="2">
    <source>
        <dbReference type="Pfam" id="PF01073"/>
    </source>
</evidence>
<sequence>RLELKKADLVTQGAFDDIVQGCDGVFHVAAAMTISYKEDPQIVDPCLLGTLKVLNACKRSTTVKRVVCTSAVAAVRVRNDFKPDDVLDESVWS</sequence>
<evidence type="ECO:0000313" key="3">
    <source>
        <dbReference type="EMBL" id="EFJ12539.1"/>
    </source>
</evidence>
<organism evidence="4">
    <name type="scientific">Selaginella moellendorffii</name>
    <name type="common">Spikemoss</name>
    <dbReference type="NCBI Taxonomy" id="88036"/>
    <lineage>
        <taxon>Eukaryota</taxon>
        <taxon>Viridiplantae</taxon>
        <taxon>Streptophyta</taxon>
        <taxon>Embryophyta</taxon>
        <taxon>Tracheophyta</taxon>
        <taxon>Lycopodiopsida</taxon>
        <taxon>Selaginellales</taxon>
        <taxon>Selaginellaceae</taxon>
        <taxon>Selaginella</taxon>
    </lineage>
</organism>
<dbReference type="KEGG" id="smo:SELMODRAFT_39033"/>
<dbReference type="Proteomes" id="UP000001514">
    <property type="component" value="Unassembled WGS sequence"/>
</dbReference>
<dbReference type="PANTHER" id="PTHR10366:SF564">
    <property type="entry name" value="STEROL-4-ALPHA-CARBOXYLATE 3-DEHYDROGENASE, DECARBOXYLATING"/>
    <property type="match status" value="1"/>
</dbReference>
<dbReference type="InterPro" id="IPR002225">
    <property type="entry name" value="3Beta_OHSteriod_DH/Estase"/>
</dbReference>